<feature type="non-terminal residue" evidence="1">
    <location>
        <position position="103"/>
    </location>
</feature>
<dbReference type="Gene3D" id="3.60.10.10">
    <property type="entry name" value="Endonuclease/exonuclease/phosphatase"/>
    <property type="match status" value="1"/>
</dbReference>
<organism evidence="1 2">
    <name type="scientific">Pelobates cultripes</name>
    <name type="common">Western spadefoot toad</name>
    <dbReference type="NCBI Taxonomy" id="61616"/>
    <lineage>
        <taxon>Eukaryota</taxon>
        <taxon>Metazoa</taxon>
        <taxon>Chordata</taxon>
        <taxon>Craniata</taxon>
        <taxon>Vertebrata</taxon>
        <taxon>Euteleostomi</taxon>
        <taxon>Amphibia</taxon>
        <taxon>Batrachia</taxon>
        <taxon>Anura</taxon>
        <taxon>Pelobatoidea</taxon>
        <taxon>Pelobatidae</taxon>
        <taxon>Pelobates</taxon>
    </lineage>
</organism>
<dbReference type="AlphaFoldDB" id="A0AAD1T830"/>
<dbReference type="Proteomes" id="UP001295444">
    <property type="component" value="Chromosome 11"/>
</dbReference>
<evidence type="ECO:0000313" key="2">
    <source>
        <dbReference type="Proteomes" id="UP001295444"/>
    </source>
</evidence>
<accession>A0AAD1T830</accession>
<sequence>MSSTRSNEEVGPKPKGHPTVDVCGGERKVLCCNEQFNIGTWNVRTMNQVKLDVIKHEMTRLNIDVLGISELKWTGMGHFTSDNHHIFYCGQESRSRNGVAIIV</sequence>
<evidence type="ECO:0000313" key="1">
    <source>
        <dbReference type="EMBL" id="CAH2321247.1"/>
    </source>
</evidence>
<keyword evidence="2" id="KW-1185">Reference proteome</keyword>
<dbReference type="EMBL" id="OW240922">
    <property type="protein sequence ID" value="CAH2321247.1"/>
    <property type="molecule type" value="Genomic_DNA"/>
</dbReference>
<gene>
    <name evidence="1" type="ORF">PECUL_23A025804</name>
</gene>
<protein>
    <submittedName>
        <fullName evidence="1">Uncharacterized protein</fullName>
    </submittedName>
</protein>
<proteinExistence type="predicted"/>
<reference evidence="1" key="1">
    <citation type="submission" date="2022-03" db="EMBL/GenBank/DDBJ databases">
        <authorList>
            <person name="Alioto T."/>
            <person name="Alioto T."/>
            <person name="Gomez Garrido J."/>
        </authorList>
    </citation>
    <scope>NUCLEOTIDE SEQUENCE</scope>
</reference>
<dbReference type="SUPFAM" id="SSF56219">
    <property type="entry name" value="DNase I-like"/>
    <property type="match status" value="1"/>
</dbReference>
<name>A0AAD1T830_PELCU</name>
<dbReference type="InterPro" id="IPR036691">
    <property type="entry name" value="Endo/exonu/phosph_ase_sf"/>
</dbReference>